<gene>
    <name evidence="1" type="ORF">H7C18_10695</name>
</gene>
<comment type="caution">
    <text evidence="1">The sequence shown here is derived from an EMBL/GenBank/DDBJ whole genome shotgun (WGS) entry which is preliminary data.</text>
</comment>
<accession>A0A7X0SPD7</accession>
<dbReference type="Proteomes" id="UP000564644">
    <property type="component" value="Unassembled WGS sequence"/>
</dbReference>
<dbReference type="RefSeq" id="WP_185129049.1">
    <property type="nucleotide sequence ID" value="NZ_JACJVO010000012.1"/>
</dbReference>
<name>A0A7X0SPD7_9BACL</name>
<dbReference type="AlphaFoldDB" id="A0A7X0SPD7"/>
<protein>
    <submittedName>
        <fullName evidence="1">Uncharacterized protein</fullName>
    </submittedName>
</protein>
<dbReference type="EMBL" id="JACJVO010000012">
    <property type="protein sequence ID" value="MBB6731373.1"/>
    <property type="molecule type" value="Genomic_DNA"/>
</dbReference>
<evidence type="ECO:0000313" key="2">
    <source>
        <dbReference type="Proteomes" id="UP000564644"/>
    </source>
</evidence>
<reference evidence="1 2" key="1">
    <citation type="submission" date="2020-08" db="EMBL/GenBank/DDBJ databases">
        <title>Cohnella phylogeny.</title>
        <authorList>
            <person name="Dunlap C."/>
        </authorList>
    </citation>
    <scope>NUCLEOTIDE SEQUENCE [LARGE SCALE GENOMIC DNA]</scope>
    <source>
        <strain evidence="1 2">CBP 2801</strain>
    </source>
</reference>
<organism evidence="1 2">
    <name type="scientific">Cohnella zeiphila</name>
    <dbReference type="NCBI Taxonomy" id="2761120"/>
    <lineage>
        <taxon>Bacteria</taxon>
        <taxon>Bacillati</taxon>
        <taxon>Bacillota</taxon>
        <taxon>Bacilli</taxon>
        <taxon>Bacillales</taxon>
        <taxon>Paenibacillaceae</taxon>
        <taxon>Cohnella</taxon>
    </lineage>
</organism>
<proteinExistence type="predicted"/>
<evidence type="ECO:0000313" key="1">
    <source>
        <dbReference type="EMBL" id="MBB6731373.1"/>
    </source>
</evidence>
<sequence length="104" mass="11114">MNDTRSIPDATRCGDISPDLIDCFVDSVTVEILQYDPQGQGFAHPAYREAGTKELVTKDGTFSGSVGVGGAGYYLIKIDSPKNIPYPGDGPGATEWAEFVVEVK</sequence>
<keyword evidence="2" id="KW-1185">Reference proteome</keyword>